<evidence type="ECO:0000313" key="3">
    <source>
        <dbReference type="EMBL" id="TWT93454.1"/>
    </source>
</evidence>
<dbReference type="InterPro" id="IPR042095">
    <property type="entry name" value="SUMF_sf"/>
</dbReference>
<evidence type="ECO:0000259" key="2">
    <source>
        <dbReference type="Pfam" id="PF03781"/>
    </source>
</evidence>
<dbReference type="OrthoDB" id="581243at2"/>
<dbReference type="SUPFAM" id="SSF56436">
    <property type="entry name" value="C-type lectin-like"/>
    <property type="match status" value="1"/>
</dbReference>
<dbReference type="AlphaFoldDB" id="A0A5C6A0U8"/>
<protein>
    <submittedName>
        <fullName evidence="3">Formylglycine-generating sulfatase enzyme</fullName>
    </submittedName>
</protein>
<proteinExistence type="predicted"/>
<dbReference type="Gene3D" id="3.90.1580.10">
    <property type="entry name" value="paralog of FGE (formylglycine-generating enzyme)"/>
    <property type="match status" value="1"/>
</dbReference>
<reference evidence="3 4" key="1">
    <citation type="submission" date="2019-02" db="EMBL/GenBank/DDBJ databases">
        <title>Deep-cultivation of Planctomycetes and their phenomic and genomic characterization uncovers novel biology.</title>
        <authorList>
            <person name="Wiegand S."/>
            <person name="Jogler M."/>
            <person name="Boedeker C."/>
            <person name="Pinto D."/>
            <person name="Vollmers J."/>
            <person name="Rivas-Marin E."/>
            <person name="Kohn T."/>
            <person name="Peeters S.H."/>
            <person name="Heuer A."/>
            <person name="Rast P."/>
            <person name="Oberbeckmann S."/>
            <person name="Bunk B."/>
            <person name="Jeske O."/>
            <person name="Meyerdierks A."/>
            <person name="Storesund J.E."/>
            <person name="Kallscheuer N."/>
            <person name="Luecker S."/>
            <person name="Lage O.M."/>
            <person name="Pohl T."/>
            <person name="Merkel B.J."/>
            <person name="Hornburger P."/>
            <person name="Mueller R.-W."/>
            <person name="Bruemmer F."/>
            <person name="Labrenz M."/>
            <person name="Spormann A.M."/>
            <person name="Op Den Camp H."/>
            <person name="Overmann J."/>
            <person name="Amann R."/>
            <person name="Jetten M.S.M."/>
            <person name="Mascher T."/>
            <person name="Medema M.H."/>
            <person name="Devos D.P."/>
            <person name="Kaster A.-K."/>
            <person name="Ovreas L."/>
            <person name="Rohde M."/>
            <person name="Galperin M.Y."/>
            <person name="Jogler C."/>
        </authorList>
    </citation>
    <scope>NUCLEOTIDE SEQUENCE [LARGE SCALE GENOMIC DNA]</scope>
    <source>
        <strain evidence="3 4">Pla108</strain>
    </source>
</reference>
<name>A0A5C6A0U8_9BACT</name>
<keyword evidence="4" id="KW-1185">Reference proteome</keyword>
<dbReference type="Pfam" id="PF03781">
    <property type="entry name" value="FGE-sulfatase"/>
    <property type="match status" value="1"/>
</dbReference>
<gene>
    <name evidence="3" type="ORF">Pla108_39480</name>
</gene>
<dbReference type="RefSeq" id="WP_146446625.1">
    <property type="nucleotide sequence ID" value="NZ_SJPR01000008.1"/>
</dbReference>
<comment type="caution">
    <text evidence="3">The sequence shown here is derived from an EMBL/GenBank/DDBJ whole genome shotgun (WGS) entry which is preliminary data.</text>
</comment>
<keyword evidence="1" id="KW-0732">Signal</keyword>
<dbReference type="InterPro" id="IPR005532">
    <property type="entry name" value="SUMF_dom"/>
</dbReference>
<accession>A0A5C6A0U8</accession>
<feature type="domain" description="Sulfatase-modifying factor enzyme-like" evidence="2">
    <location>
        <begin position="97"/>
        <end position="290"/>
    </location>
</feature>
<feature type="signal peptide" evidence="1">
    <location>
        <begin position="1"/>
        <end position="25"/>
    </location>
</feature>
<dbReference type="Proteomes" id="UP000317421">
    <property type="component" value="Unassembled WGS sequence"/>
</dbReference>
<dbReference type="EMBL" id="SJPR01000008">
    <property type="protein sequence ID" value="TWT93454.1"/>
    <property type="molecule type" value="Genomic_DNA"/>
</dbReference>
<sequence precursor="true">MAVRSSATLVAAVLYAFLSPCDVRADWFGSGDNRFEIPFVTIGSPGNAADTTGAPNPAGRVDYTYRIGKYEVPEEAVRKANAQSLLDGAPLGITLDTRGPQKPATSLSWFEAARFVNWLNGDVGASPAYNFDASGEFQLWTIADPGYNAANPFRNTLAQYVLPSVDEWYKAAYYDPNLAIWWDYTTGSDTPPTPVAGGTDPGTAVWNQTAGPADVQLAGGESPFGTIGQGGNAWEFEETSTDLVNSDAEESRGVRGAEYVVATSPIGLSVSYRNSGLPPAFFMNVGFRIASVPEPASATLLFAALLFGRILPQRH</sequence>
<feature type="chain" id="PRO_5022807800" evidence="1">
    <location>
        <begin position="26"/>
        <end position="315"/>
    </location>
</feature>
<organism evidence="3 4">
    <name type="scientific">Botrimarina colliarenosi</name>
    <dbReference type="NCBI Taxonomy" id="2528001"/>
    <lineage>
        <taxon>Bacteria</taxon>
        <taxon>Pseudomonadati</taxon>
        <taxon>Planctomycetota</taxon>
        <taxon>Planctomycetia</taxon>
        <taxon>Pirellulales</taxon>
        <taxon>Lacipirellulaceae</taxon>
        <taxon>Botrimarina</taxon>
    </lineage>
</organism>
<evidence type="ECO:0000313" key="4">
    <source>
        <dbReference type="Proteomes" id="UP000317421"/>
    </source>
</evidence>
<evidence type="ECO:0000256" key="1">
    <source>
        <dbReference type="SAM" id="SignalP"/>
    </source>
</evidence>
<dbReference type="InterPro" id="IPR016187">
    <property type="entry name" value="CTDL_fold"/>
</dbReference>